<dbReference type="GO" id="GO:0005762">
    <property type="term" value="C:mitochondrial large ribosomal subunit"/>
    <property type="evidence" value="ECO:0007669"/>
    <property type="project" value="InterPro"/>
</dbReference>
<feature type="domain" description="Large ribosomal subunit protein mL59" evidence="2">
    <location>
        <begin position="9"/>
        <end position="223"/>
    </location>
</feature>
<evidence type="ECO:0000313" key="3">
    <source>
        <dbReference type="EMBL" id="KLO14404.1"/>
    </source>
</evidence>
<evidence type="ECO:0000313" key="4">
    <source>
        <dbReference type="Proteomes" id="UP000053477"/>
    </source>
</evidence>
<reference evidence="3 4" key="1">
    <citation type="submission" date="2015-04" db="EMBL/GenBank/DDBJ databases">
        <title>Complete genome sequence of Schizopora paradoxa KUC8140, a cosmopolitan wood degrader in East Asia.</title>
        <authorList>
            <consortium name="DOE Joint Genome Institute"/>
            <person name="Min B."/>
            <person name="Park H."/>
            <person name="Jang Y."/>
            <person name="Kim J.-J."/>
            <person name="Kim K.H."/>
            <person name="Pangilinan J."/>
            <person name="Lipzen A."/>
            <person name="Riley R."/>
            <person name="Grigoriev I.V."/>
            <person name="Spatafora J.W."/>
            <person name="Choi I.-G."/>
        </authorList>
    </citation>
    <scope>NUCLEOTIDE SEQUENCE [LARGE SCALE GENOMIC DNA]</scope>
    <source>
        <strain evidence="3 4">KUC8140</strain>
    </source>
</reference>
<feature type="compositionally biased region" description="Polar residues" evidence="1">
    <location>
        <begin position="136"/>
        <end position="151"/>
    </location>
</feature>
<name>A0A0H2RRD8_9AGAM</name>
<dbReference type="InParanoid" id="A0A0H2RRD8"/>
<evidence type="ECO:0000256" key="1">
    <source>
        <dbReference type="SAM" id="MobiDB-lite"/>
    </source>
</evidence>
<dbReference type="PANTHER" id="PTHR28041">
    <property type="entry name" value="54S RIBOSOMAL PROTEIN L25, MITOCHONDRIAL"/>
    <property type="match status" value="1"/>
</dbReference>
<evidence type="ECO:0000259" key="2">
    <source>
        <dbReference type="Pfam" id="PF18126"/>
    </source>
</evidence>
<dbReference type="InterPro" id="IPR040922">
    <property type="entry name" value="Ribosomal_mL59_dom"/>
</dbReference>
<dbReference type="OrthoDB" id="18529at2759"/>
<sequence>MATVLPKILRDFRARELSKILPSAAQLNAAGAATQTSSTGSTRISNPFLPWCNPKTGRWAPPLYSRRRQKELVKAARSVELESGSLANRGIGAIGLLPPGSKCNAKKVEEGKLVWKEVVESAARANAAPSVAESITEASTAGPSSSESLQPPASAILRSADVEWVGRLRPVDEGAPTSVTSRLYSNKKRMFKGHKWERAMESRKRMIRVRMRDMKDRVERFKNHYRRRRPNPLRPPATRKRESLPF</sequence>
<dbReference type="AlphaFoldDB" id="A0A0H2RRD8"/>
<dbReference type="InterPro" id="IPR037507">
    <property type="entry name" value="Ribosomal_mL59"/>
</dbReference>
<protein>
    <recommendedName>
        <fullName evidence="2">Large ribosomal subunit protein mL59 domain-containing protein</fullName>
    </recommendedName>
</protein>
<dbReference type="Pfam" id="PF18126">
    <property type="entry name" value="Mitoc_mL59"/>
    <property type="match status" value="1"/>
</dbReference>
<proteinExistence type="predicted"/>
<keyword evidence="4" id="KW-1185">Reference proteome</keyword>
<organism evidence="3 4">
    <name type="scientific">Schizopora paradoxa</name>
    <dbReference type="NCBI Taxonomy" id="27342"/>
    <lineage>
        <taxon>Eukaryota</taxon>
        <taxon>Fungi</taxon>
        <taxon>Dikarya</taxon>
        <taxon>Basidiomycota</taxon>
        <taxon>Agaricomycotina</taxon>
        <taxon>Agaricomycetes</taxon>
        <taxon>Hymenochaetales</taxon>
        <taxon>Schizoporaceae</taxon>
        <taxon>Schizopora</taxon>
    </lineage>
</organism>
<feature type="region of interest" description="Disordered" evidence="1">
    <location>
        <begin position="218"/>
        <end position="246"/>
    </location>
</feature>
<dbReference type="PANTHER" id="PTHR28041:SF1">
    <property type="entry name" value="LARGE RIBOSOMAL SUBUNIT PROTEIN ML59"/>
    <property type="match status" value="1"/>
</dbReference>
<feature type="region of interest" description="Disordered" evidence="1">
    <location>
        <begin position="127"/>
        <end position="151"/>
    </location>
</feature>
<dbReference type="Proteomes" id="UP000053477">
    <property type="component" value="Unassembled WGS sequence"/>
</dbReference>
<gene>
    <name evidence="3" type="ORF">SCHPADRAFT_920699</name>
</gene>
<dbReference type="GO" id="GO:0003735">
    <property type="term" value="F:structural constituent of ribosome"/>
    <property type="evidence" value="ECO:0007669"/>
    <property type="project" value="InterPro"/>
</dbReference>
<accession>A0A0H2RRD8</accession>
<dbReference type="EMBL" id="KQ085944">
    <property type="protein sequence ID" value="KLO14404.1"/>
    <property type="molecule type" value="Genomic_DNA"/>
</dbReference>
<dbReference type="STRING" id="27342.A0A0H2RRD8"/>